<keyword evidence="2" id="KW-1185">Reference proteome</keyword>
<dbReference type="Pfam" id="PF05930">
    <property type="entry name" value="Phage_AlpA"/>
    <property type="match status" value="1"/>
</dbReference>
<dbReference type="Proteomes" id="UP000270626">
    <property type="component" value="Unassembled WGS sequence"/>
</dbReference>
<proteinExistence type="predicted"/>
<name>A0A495WQP9_9RHOO</name>
<accession>A0A495WQP9</accession>
<organism evidence="1 2">
    <name type="scientific">Azonexus fungiphilus</name>
    <dbReference type="NCBI Taxonomy" id="146940"/>
    <lineage>
        <taxon>Bacteria</taxon>
        <taxon>Pseudomonadati</taxon>
        <taxon>Pseudomonadota</taxon>
        <taxon>Betaproteobacteria</taxon>
        <taxon>Rhodocyclales</taxon>
        <taxon>Azonexaceae</taxon>
        <taxon>Azonexus</taxon>
    </lineage>
</organism>
<sequence>MVNKEKVLAEEEKLVARQRAEARRAIVHQLLEQFSRLPNEAHVRLPVVMALYACSAATVWRNVKTGAVPVPRKFGSRVTAWNVGELRASLAA</sequence>
<gene>
    <name evidence="1" type="ORF">DFR40_0145</name>
</gene>
<evidence type="ECO:0000313" key="1">
    <source>
        <dbReference type="EMBL" id="RKT63095.1"/>
    </source>
</evidence>
<dbReference type="AlphaFoldDB" id="A0A495WQP9"/>
<evidence type="ECO:0000313" key="2">
    <source>
        <dbReference type="Proteomes" id="UP000270626"/>
    </source>
</evidence>
<comment type="caution">
    <text evidence="1">The sequence shown here is derived from an EMBL/GenBank/DDBJ whole genome shotgun (WGS) entry which is preliminary data.</text>
</comment>
<dbReference type="OrthoDB" id="5298532at2"/>
<reference evidence="1 2" key="1">
    <citation type="submission" date="2018-10" db="EMBL/GenBank/DDBJ databases">
        <title>Genomic Encyclopedia of Type Strains, Phase IV (KMG-IV): sequencing the most valuable type-strain genomes for metagenomic binning, comparative biology and taxonomic classification.</title>
        <authorList>
            <person name="Goeker M."/>
        </authorList>
    </citation>
    <scope>NUCLEOTIDE SEQUENCE [LARGE SCALE GENOMIC DNA]</scope>
    <source>
        <strain evidence="1 2">DSM 23841</strain>
    </source>
</reference>
<dbReference type="EMBL" id="RBXP01000001">
    <property type="protein sequence ID" value="RKT63095.1"/>
    <property type="molecule type" value="Genomic_DNA"/>
</dbReference>
<dbReference type="RefSeq" id="WP_121456618.1">
    <property type="nucleotide sequence ID" value="NZ_RBXP01000001.1"/>
</dbReference>
<protein>
    <submittedName>
        <fullName evidence="1">AlpA family transcriptional regulator</fullName>
    </submittedName>
</protein>
<dbReference type="InterPro" id="IPR010260">
    <property type="entry name" value="AlpA"/>
</dbReference>